<feature type="compositionally biased region" description="Basic and acidic residues" evidence="1">
    <location>
        <begin position="1"/>
        <end position="14"/>
    </location>
</feature>
<dbReference type="AlphaFoldDB" id="A0A0E0KTK1"/>
<organism evidence="2">
    <name type="scientific">Oryza punctata</name>
    <name type="common">Red rice</name>
    <dbReference type="NCBI Taxonomy" id="4537"/>
    <lineage>
        <taxon>Eukaryota</taxon>
        <taxon>Viridiplantae</taxon>
        <taxon>Streptophyta</taxon>
        <taxon>Embryophyta</taxon>
        <taxon>Tracheophyta</taxon>
        <taxon>Spermatophyta</taxon>
        <taxon>Magnoliopsida</taxon>
        <taxon>Liliopsida</taxon>
        <taxon>Poales</taxon>
        <taxon>Poaceae</taxon>
        <taxon>BOP clade</taxon>
        <taxon>Oryzoideae</taxon>
        <taxon>Oryzeae</taxon>
        <taxon>Oryzinae</taxon>
        <taxon>Oryza</taxon>
    </lineage>
</organism>
<feature type="region of interest" description="Disordered" evidence="1">
    <location>
        <begin position="1"/>
        <end position="62"/>
    </location>
</feature>
<protein>
    <submittedName>
        <fullName evidence="2">Uncharacterized protein</fullName>
    </submittedName>
</protein>
<evidence type="ECO:0000256" key="1">
    <source>
        <dbReference type="SAM" id="MobiDB-lite"/>
    </source>
</evidence>
<accession>A0A0E0KTK1</accession>
<evidence type="ECO:0000313" key="3">
    <source>
        <dbReference type="Proteomes" id="UP000026962"/>
    </source>
</evidence>
<name>A0A0E0KTK1_ORYPU</name>
<proteinExistence type="predicted"/>
<evidence type="ECO:0000313" key="2">
    <source>
        <dbReference type="EnsemblPlants" id="OPUNC04G18510.1"/>
    </source>
</evidence>
<feature type="compositionally biased region" description="Basic and acidic residues" evidence="1">
    <location>
        <begin position="37"/>
        <end position="50"/>
    </location>
</feature>
<dbReference type="EnsemblPlants" id="OPUNC04G18510.1">
    <property type="protein sequence ID" value="OPUNC04G18510.1"/>
    <property type="gene ID" value="OPUNC04G18510"/>
</dbReference>
<dbReference type="Gramene" id="OPUNC04G18510.1">
    <property type="protein sequence ID" value="OPUNC04G18510.1"/>
    <property type="gene ID" value="OPUNC04G18510"/>
</dbReference>
<dbReference type="Proteomes" id="UP000026962">
    <property type="component" value="Chromosome 4"/>
</dbReference>
<dbReference type="HOGENOM" id="CLU_2908075_0_0_1"/>
<reference evidence="2" key="1">
    <citation type="submission" date="2015-04" db="UniProtKB">
        <authorList>
            <consortium name="EnsemblPlants"/>
        </authorList>
    </citation>
    <scope>IDENTIFICATION</scope>
</reference>
<sequence>MKHESRRGSYDRKGPCRRRRRPDRSACRRLVGPIGEGKGRKVKSELKQRPQETPVARVITDH</sequence>
<keyword evidence="3" id="KW-1185">Reference proteome</keyword>
<reference evidence="2" key="2">
    <citation type="submission" date="2018-05" db="EMBL/GenBank/DDBJ databases">
        <title>OpunRS2 (Oryza punctata Reference Sequence Version 2).</title>
        <authorList>
            <person name="Zhang J."/>
            <person name="Kudrna D."/>
            <person name="Lee S."/>
            <person name="Talag J."/>
            <person name="Welchert J."/>
            <person name="Wing R.A."/>
        </authorList>
    </citation>
    <scope>NUCLEOTIDE SEQUENCE [LARGE SCALE GENOMIC DNA]</scope>
</reference>